<organism evidence="3 4">
    <name type="scientific">Sorangium atrum</name>
    <dbReference type="NCBI Taxonomy" id="2995308"/>
    <lineage>
        <taxon>Bacteria</taxon>
        <taxon>Pseudomonadati</taxon>
        <taxon>Myxococcota</taxon>
        <taxon>Polyangia</taxon>
        <taxon>Polyangiales</taxon>
        <taxon>Polyangiaceae</taxon>
        <taxon>Sorangium</taxon>
    </lineage>
</organism>
<accession>A0ABT5BZ33</accession>
<evidence type="ECO:0000256" key="1">
    <source>
        <dbReference type="SAM" id="MobiDB-lite"/>
    </source>
</evidence>
<proteinExistence type="predicted"/>
<dbReference type="PROSITE" id="PS51257">
    <property type="entry name" value="PROKAR_LIPOPROTEIN"/>
    <property type="match status" value="1"/>
</dbReference>
<dbReference type="EMBL" id="JAQNDK010000001">
    <property type="protein sequence ID" value="MDC0678217.1"/>
    <property type="molecule type" value="Genomic_DNA"/>
</dbReference>
<evidence type="ECO:0000313" key="3">
    <source>
        <dbReference type="EMBL" id="MDC0678217.1"/>
    </source>
</evidence>
<sequence length="126" mass="13252">MNTRSHSPRRGLSLFFTGLVFTGLALVSSAACSSQQPATQGTSTAAGERRENDCSTGPLLECPEGQLDGCANGTTTEHRCVAAGRGRCLDIRAALVKCLDGEILTHDGCPEPAYMQRCAPRSAQLP</sequence>
<feature type="chain" id="PRO_5046075723" description="Secreted protein" evidence="2">
    <location>
        <begin position="34"/>
        <end position="126"/>
    </location>
</feature>
<feature type="compositionally biased region" description="Polar residues" evidence="1">
    <location>
        <begin position="32"/>
        <end position="45"/>
    </location>
</feature>
<reference evidence="3 4" key="1">
    <citation type="submission" date="2023-01" db="EMBL/GenBank/DDBJ databases">
        <title>Minimal conservation of predation-associated metabolite biosynthetic gene clusters underscores biosynthetic potential of Myxococcota including descriptions for ten novel species: Archangium lansinium sp. nov., Myxococcus landrumus sp. nov., Nannocystis bai.</title>
        <authorList>
            <person name="Ahearne A."/>
            <person name="Stevens C."/>
            <person name="Dowd S."/>
        </authorList>
    </citation>
    <scope>NUCLEOTIDE SEQUENCE [LARGE SCALE GENOMIC DNA]</scope>
    <source>
        <strain evidence="3 4">WIWO2</strain>
    </source>
</reference>
<comment type="caution">
    <text evidence="3">The sequence shown here is derived from an EMBL/GenBank/DDBJ whole genome shotgun (WGS) entry which is preliminary data.</text>
</comment>
<protein>
    <recommendedName>
        <fullName evidence="5">Secreted protein</fullName>
    </recommendedName>
</protein>
<keyword evidence="2" id="KW-0732">Signal</keyword>
<evidence type="ECO:0000256" key="2">
    <source>
        <dbReference type="SAM" id="SignalP"/>
    </source>
</evidence>
<feature type="region of interest" description="Disordered" evidence="1">
    <location>
        <begin position="32"/>
        <end position="53"/>
    </location>
</feature>
<dbReference type="Proteomes" id="UP001217485">
    <property type="component" value="Unassembled WGS sequence"/>
</dbReference>
<feature type="signal peptide" evidence="2">
    <location>
        <begin position="1"/>
        <end position="33"/>
    </location>
</feature>
<keyword evidence="4" id="KW-1185">Reference proteome</keyword>
<gene>
    <name evidence="3" type="ORF">POL72_10765</name>
</gene>
<evidence type="ECO:0008006" key="5">
    <source>
        <dbReference type="Google" id="ProtNLM"/>
    </source>
</evidence>
<name>A0ABT5BZ33_9BACT</name>
<evidence type="ECO:0000313" key="4">
    <source>
        <dbReference type="Proteomes" id="UP001217485"/>
    </source>
</evidence>
<dbReference type="RefSeq" id="WP_272095004.1">
    <property type="nucleotide sequence ID" value="NZ_JAQNDK010000001.1"/>
</dbReference>